<evidence type="ECO:0000313" key="2">
    <source>
        <dbReference type="Proteomes" id="UP000186817"/>
    </source>
</evidence>
<comment type="caution">
    <text evidence="1">The sequence shown here is derived from an EMBL/GenBank/DDBJ whole genome shotgun (WGS) entry which is preliminary data.</text>
</comment>
<protein>
    <submittedName>
        <fullName evidence="1">Uncharacterized protein</fullName>
    </submittedName>
</protein>
<name>A0A1Q9DV03_SYMMI</name>
<dbReference type="EMBL" id="LSRX01000378">
    <property type="protein sequence ID" value="OLP98994.1"/>
    <property type="molecule type" value="Genomic_DNA"/>
</dbReference>
<keyword evidence="2" id="KW-1185">Reference proteome</keyword>
<reference evidence="1 2" key="1">
    <citation type="submission" date="2016-02" db="EMBL/GenBank/DDBJ databases">
        <title>Genome analysis of coral dinoflagellate symbionts highlights evolutionary adaptations to a symbiotic lifestyle.</title>
        <authorList>
            <person name="Aranda M."/>
            <person name="Li Y."/>
            <person name="Liew Y.J."/>
            <person name="Baumgarten S."/>
            <person name="Simakov O."/>
            <person name="Wilson M."/>
            <person name="Piel J."/>
            <person name="Ashoor H."/>
            <person name="Bougouffa S."/>
            <person name="Bajic V.B."/>
            <person name="Ryu T."/>
            <person name="Ravasi T."/>
            <person name="Bayer T."/>
            <person name="Micklem G."/>
            <person name="Kim H."/>
            <person name="Bhak J."/>
            <person name="Lajeunesse T.C."/>
            <person name="Voolstra C.R."/>
        </authorList>
    </citation>
    <scope>NUCLEOTIDE SEQUENCE [LARGE SCALE GENOMIC DNA]</scope>
    <source>
        <strain evidence="1 2">CCMP2467</strain>
    </source>
</reference>
<dbReference type="Proteomes" id="UP000186817">
    <property type="component" value="Unassembled WGS sequence"/>
</dbReference>
<accession>A0A1Q9DV03</accession>
<sequence>MKRGIGCCELTVRGVRQAFSHVSSLKLPAVHDFFAMTCRTHNPHETQFHMERLRPLPAQGESHSASLPNLKALPWKLGKYAPSSQDDPRTAPGLSDSKYTSWSVEAEESVAEEVIDLVLDEDALAADTVGKVVQDACYFEAGRSSRTASKAPRT</sequence>
<dbReference type="AlphaFoldDB" id="A0A1Q9DV03"/>
<evidence type="ECO:0000313" key="1">
    <source>
        <dbReference type="EMBL" id="OLP98994.1"/>
    </source>
</evidence>
<gene>
    <name evidence="1" type="ORF">AK812_SmicGene18490</name>
</gene>
<organism evidence="1 2">
    <name type="scientific">Symbiodinium microadriaticum</name>
    <name type="common">Dinoflagellate</name>
    <name type="synonym">Zooxanthella microadriatica</name>
    <dbReference type="NCBI Taxonomy" id="2951"/>
    <lineage>
        <taxon>Eukaryota</taxon>
        <taxon>Sar</taxon>
        <taxon>Alveolata</taxon>
        <taxon>Dinophyceae</taxon>
        <taxon>Suessiales</taxon>
        <taxon>Symbiodiniaceae</taxon>
        <taxon>Symbiodinium</taxon>
    </lineage>
</organism>
<proteinExistence type="predicted"/>
<dbReference type="OrthoDB" id="10385028at2759"/>